<dbReference type="EMBL" id="PKLZ01000008">
    <property type="protein sequence ID" value="PLW82471.1"/>
    <property type="molecule type" value="Genomic_DNA"/>
</dbReference>
<dbReference type="Proteomes" id="UP000234845">
    <property type="component" value="Unassembled WGS sequence"/>
</dbReference>
<evidence type="ECO:0000313" key="2">
    <source>
        <dbReference type="Proteomes" id="UP000234845"/>
    </source>
</evidence>
<accession>A0A2N5Y255</accession>
<evidence type="ECO:0000313" key="1">
    <source>
        <dbReference type="EMBL" id="PLW82471.1"/>
    </source>
</evidence>
<dbReference type="AlphaFoldDB" id="A0A2N5Y255"/>
<comment type="caution">
    <text evidence="1">The sequence shown here is derived from an EMBL/GenBank/DDBJ whole genome shotgun (WGS) entry which is preliminary data.</text>
</comment>
<proteinExistence type="predicted"/>
<organism evidence="1 2">
    <name type="scientific">Kineobactrum sediminis</name>
    <dbReference type="NCBI Taxonomy" id="1905677"/>
    <lineage>
        <taxon>Bacteria</taxon>
        <taxon>Pseudomonadati</taxon>
        <taxon>Pseudomonadota</taxon>
        <taxon>Gammaproteobacteria</taxon>
        <taxon>Cellvibrionales</taxon>
        <taxon>Halieaceae</taxon>
        <taxon>Kineobactrum</taxon>
    </lineage>
</organism>
<reference evidence="2" key="1">
    <citation type="submission" date="2017-11" db="EMBL/GenBank/DDBJ databases">
        <title>The draft genome sequence of Chromatocurvus sp. F02.</title>
        <authorList>
            <person name="Du Z.-J."/>
            <person name="Chang Y.-Q."/>
        </authorList>
    </citation>
    <scope>NUCLEOTIDE SEQUENCE [LARGE SCALE GENOMIC DNA]</scope>
    <source>
        <strain evidence="2">F02</strain>
    </source>
</reference>
<gene>
    <name evidence="1" type="ORF">CWI75_12005</name>
</gene>
<keyword evidence="2" id="KW-1185">Reference proteome</keyword>
<protein>
    <submittedName>
        <fullName evidence="1">Uncharacterized protein</fullName>
    </submittedName>
</protein>
<name>A0A2N5Y255_9GAMM</name>
<sequence>MAAASTSQASFFKDLAESVQKIAQDSAKEMVVETTSQLVRDMIIGYTTVQVKSDTEVLDDFAQENEDLPVNPRVTSYRSEILPGSSVRPGTRVRIKSHMEVVPGSSGTSADIQERLTIWDNDDNSVALNSMTKKPGDNAGKGGAFTTEFSFALPEGLPQGVYPVSTDLMLNGDRVGDQRHGLQLVLQVGSDGNGQLVALARR</sequence>